<evidence type="ECO:0000313" key="2">
    <source>
        <dbReference type="Proteomes" id="UP000308697"/>
    </source>
</evidence>
<dbReference type="InterPro" id="IPR018763">
    <property type="entry name" value="DUF2334"/>
</dbReference>
<proteinExistence type="predicted"/>
<name>A0A4U0NXA5_9ACTN</name>
<accession>A0A4U0NXA5</accession>
<dbReference type="Pfam" id="PF10096">
    <property type="entry name" value="DUF2334"/>
    <property type="match status" value="1"/>
</dbReference>
<comment type="caution">
    <text evidence="1">The sequence shown here is derived from an EMBL/GenBank/DDBJ whole genome shotgun (WGS) entry which is preliminary data.</text>
</comment>
<protein>
    <submittedName>
        <fullName evidence="1">DUF2334 domain-containing protein</fullName>
    </submittedName>
</protein>
<gene>
    <name evidence="1" type="ORF">FCH28_01865</name>
</gene>
<dbReference type="Proteomes" id="UP000308697">
    <property type="component" value="Unassembled WGS sequence"/>
</dbReference>
<reference evidence="1 2" key="1">
    <citation type="submission" date="2019-04" db="EMBL/GenBank/DDBJ databases">
        <title>Streptomyces piniterrae sp. nov., a heliquinomycin-producing actinomycete isolated from rhizosphere soil of Pinus yunnanensis.</title>
        <authorList>
            <person name="Zhuang X."/>
            <person name="Zhao J."/>
        </authorList>
    </citation>
    <scope>NUCLEOTIDE SEQUENCE [LARGE SCALE GENOMIC DNA]</scope>
    <source>
        <strain evidence="2">jys28</strain>
    </source>
</reference>
<dbReference type="OrthoDB" id="2339428at2"/>
<sequence length="442" mass="48726">MRKYSAVLYFGSSPSARIPSSFLDDVLTTRVPVVWADQNLKRLADHNPTAWKSRYAFHTTGPNLDGVTRVTYRGTTLTRLTEPGDAGIRNIRIDDPHKAKVLAEGQRPDGSGSPWAVRAGNLWYIGENPFDYVTASDRYLAFSDLLFDVLAPGTPNRHRALVRLEDISPNSDPGQLRAVATCLHQARVPFSFGVIPVYADPRGAANGGKPTTFALKDRPELVAALRYMIGHGGTMVMHGVTHQLDHKPNPYDGVSGSDYEFVTAHQNAKQDVVMDGLVPGHARERTLARLDRGLAEFKAAGLPRPQVFEFPHYAAGPDDYQAVGQRFGYRYDETMTYASSLSGGVPDLRQRDDQFYPYVVRDVYGTAVIPESLGNVEATGHNGRPPRGPKDIVGAARRTLVVRDGVASFFYHPPLGPGKLREILQGIRDLGYRFVGPQDVMR</sequence>
<evidence type="ECO:0000313" key="1">
    <source>
        <dbReference type="EMBL" id="TJZ59373.1"/>
    </source>
</evidence>
<keyword evidence="2" id="KW-1185">Reference proteome</keyword>
<dbReference type="InterPro" id="IPR011330">
    <property type="entry name" value="Glyco_hydro/deAcase_b/a-brl"/>
</dbReference>
<dbReference type="SUPFAM" id="SSF88713">
    <property type="entry name" value="Glycoside hydrolase/deacetylase"/>
    <property type="match status" value="1"/>
</dbReference>
<dbReference type="GO" id="GO:0005975">
    <property type="term" value="P:carbohydrate metabolic process"/>
    <property type="evidence" value="ECO:0007669"/>
    <property type="project" value="InterPro"/>
</dbReference>
<dbReference type="EMBL" id="SUMB01000001">
    <property type="protein sequence ID" value="TJZ59373.1"/>
    <property type="molecule type" value="Genomic_DNA"/>
</dbReference>
<dbReference type="AlphaFoldDB" id="A0A4U0NXA5"/>
<organism evidence="1 2">
    <name type="scientific">Streptomyces piniterrae</name>
    <dbReference type="NCBI Taxonomy" id="2571125"/>
    <lineage>
        <taxon>Bacteria</taxon>
        <taxon>Bacillati</taxon>
        <taxon>Actinomycetota</taxon>
        <taxon>Actinomycetes</taxon>
        <taxon>Kitasatosporales</taxon>
        <taxon>Streptomycetaceae</taxon>
        <taxon>Streptomyces</taxon>
    </lineage>
</organism>